<proteinExistence type="predicted"/>
<reference evidence="2 3" key="1">
    <citation type="submission" date="2021-07" db="EMBL/GenBank/DDBJ databases">
        <authorList>
            <person name="Imarazene B."/>
            <person name="Zahm M."/>
            <person name="Klopp C."/>
            <person name="Cabau C."/>
            <person name="Beille S."/>
            <person name="Jouanno E."/>
            <person name="Castinel A."/>
            <person name="Lluch J."/>
            <person name="Gil L."/>
            <person name="Kuchtly C."/>
            <person name="Lopez Roques C."/>
            <person name="Donnadieu C."/>
            <person name="Parrinello H."/>
            <person name="Journot L."/>
            <person name="Du K."/>
            <person name="Schartl M."/>
            <person name="Retaux S."/>
            <person name="Guiguen Y."/>
        </authorList>
    </citation>
    <scope>NUCLEOTIDE SEQUENCE [LARGE SCALE GENOMIC DNA]</scope>
    <source>
        <strain evidence="2">Pach_M1</strain>
        <tissue evidence="2">Testis</tissue>
    </source>
</reference>
<dbReference type="Proteomes" id="UP000752171">
    <property type="component" value="Unassembled WGS sequence"/>
</dbReference>
<dbReference type="EMBL" id="JAICCE010000019">
    <property type="protein sequence ID" value="KAG9264291.1"/>
    <property type="molecule type" value="Genomic_DNA"/>
</dbReference>
<name>A0A8T2L5P4_ASTMX</name>
<organism evidence="2 3">
    <name type="scientific">Astyanax mexicanus</name>
    <name type="common">Blind cave fish</name>
    <name type="synonym">Astyanax fasciatus mexicanus</name>
    <dbReference type="NCBI Taxonomy" id="7994"/>
    <lineage>
        <taxon>Eukaryota</taxon>
        <taxon>Metazoa</taxon>
        <taxon>Chordata</taxon>
        <taxon>Craniata</taxon>
        <taxon>Vertebrata</taxon>
        <taxon>Euteleostomi</taxon>
        <taxon>Actinopterygii</taxon>
        <taxon>Neopterygii</taxon>
        <taxon>Teleostei</taxon>
        <taxon>Ostariophysi</taxon>
        <taxon>Characiformes</taxon>
        <taxon>Characoidei</taxon>
        <taxon>Acestrorhamphidae</taxon>
        <taxon>Acestrorhamphinae</taxon>
        <taxon>Astyanax</taxon>
    </lineage>
</organism>
<evidence type="ECO:0000313" key="3">
    <source>
        <dbReference type="Proteomes" id="UP000752171"/>
    </source>
</evidence>
<feature type="compositionally biased region" description="Polar residues" evidence="1">
    <location>
        <begin position="1"/>
        <end position="14"/>
    </location>
</feature>
<comment type="caution">
    <text evidence="2">The sequence shown here is derived from an EMBL/GenBank/DDBJ whole genome shotgun (WGS) entry which is preliminary data.</text>
</comment>
<protein>
    <submittedName>
        <fullName evidence="2">Uncharacterized protein</fullName>
    </submittedName>
</protein>
<gene>
    <name evidence="2" type="ORF">AMEX_G22552</name>
</gene>
<evidence type="ECO:0000256" key="1">
    <source>
        <dbReference type="SAM" id="MobiDB-lite"/>
    </source>
</evidence>
<feature type="region of interest" description="Disordered" evidence="1">
    <location>
        <begin position="1"/>
        <end position="56"/>
    </location>
</feature>
<sequence>MAQSNRGDLLSQQIGIGDHDDDDDVTIPQDLDLTLQEFGTSGPRPQSDVRPPLEESEDVSSLCWTHPHPIGGDRCLCWACPRPIGACPLPIGGD</sequence>
<accession>A0A8T2L5P4</accession>
<dbReference type="AlphaFoldDB" id="A0A8T2L5P4"/>
<evidence type="ECO:0000313" key="2">
    <source>
        <dbReference type="EMBL" id="KAG9264291.1"/>
    </source>
</evidence>